<dbReference type="Pfam" id="PF13727">
    <property type="entry name" value="CoA_binding_3"/>
    <property type="match status" value="1"/>
</dbReference>
<dbReference type="InterPro" id="IPR003869">
    <property type="entry name" value="Polysac_CapD-like"/>
</dbReference>
<dbReference type="EMBL" id="JBHRZT010000032">
    <property type="protein sequence ID" value="MFC3883545.1"/>
    <property type="molecule type" value="Genomic_DNA"/>
</dbReference>
<proteinExistence type="inferred from homology"/>
<feature type="transmembrane region" description="Helical" evidence="2">
    <location>
        <begin position="107"/>
        <end position="126"/>
    </location>
</feature>
<sequence>MNKYKSYIVFILIDTVIILSSVAASHFLLHGTVSNQFAIETLLVFLLFWLTTISFFHTFRLYHRIWRYASTGEIISITKATSLSMFFVYFLQFLWNQTGIDVPIHHSMFPLTWMMIILGVFGSRFLGRIIQENQRKIRMNRKRTLIIGAGNAGVLVARELKNSIDTPLYPVAFVDDDLNKLNMRVWGIPVVGTKKDIISIVRQYQIEIIVVAIPSAPSSEIAEVINICKKTKAAIKILPRIGDIINGKICINMIRDVKVEDLLGRPPIEIDLQEIAGYVTGKIVLITGAGGSIGSEICRQISRFSPHQLLLLGHGENSIYSIEHDLKRQFPQISFKSIIADIQDKKRIDNVFNLWRPHVVFHAAAHKHVPLMENNPAEAVKNNIFGTKNVAECSHRFGVERFVLISTDKAVNPTSVMGTTKRVAEMIIQDLNQKSNTKFTAVRFGNVLGSRGSVIPLFKQQIKAGGPVTVTHPEMTRYFMTIPEAVQLVIQAGALAAGGEIFILDMGQPVRISDLARDLITLSGLEPEKDIKIEYTGIRPGEKLYEEILTSEEGSIASKHQLIYVAKPAKSREVDLPSSLNKLERVILQEESCEIANDIKSLLKQLVPAYQPQSGGCSKSE</sequence>
<evidence type="ECO:0000313" key="5">
    <source>
        <dbReference type="Proteomes" id="UP001595752"/>
    </source>
</evidence>
<comment type="similarity">
    <text evidence="1">Belongs to the polysaccharide synthase family.</text>
</comment>
<dbReference type="InterPro" id="IPR036291">
    <property type="entry name" value="NAD(P)-bd_dom_sf"/>
</dbReference>
<evidence type="ECO:0000313" key="4">
    <source>
        <dbReference type="EMBL" id="MFC3883545.1"/>
    </source>
</evidence>
<dbReference type="InterPro" id="IPR051203">
    <property type="entry name" value="Polysaccharide_Synthase-Rel"/>
</dbReference>
<keyword evidence="5" id="KW-1185">Reference proteome</keyword>
<feature type="domain" description="Polysaccharide biosynthesis protein CapD-like" evidence="3">
    <location>
        <begin position="284"/>
        <end position="567"/>
    </location>
</feature>
<dbReference type="PANTHER" id="PTHR43318:SF1">
    <property type="entry name" value="POLYSACCHARIDE BIOSYNTHESIS PROTEIN EPSC-RELATED"/>
    <property type="match status" value="1"/>
</dbReference>
<dbReference type="Gene3D" id="3.40.50.720">
    <property type="entry name" value="NAD(P)-binding Rossmann-like Domain"/>
    <property type="match status" value="2"/>
</dbReference>
<feature type="transmembrane region" description="Helical" evidence="2">
    <location>
        <begin position="7"/>
        <end position="29"/>
    </location>
</feature>
<gene>
    <name evidence="4" type="ORF">ACFOU2_08500</name>
</gene>
<feature type="transmembrane region" description="Helical" evidence="2">
    <location>
        <begin position="41"/>
        <end position="62"/>
    </location>
</feature>
<comment type="caution">
    <text evidence="4">The sequence shown here is derived from an EMBL/GenBank/DDBJ whole genome shotgun (WGS) entry which is preliminary data.</text>
</comment>
<dbReference type="CDD" id="cd05237">
    <property type="entry name" value="UDP_invert_4-6DH_SDR_e"/>
    <property type="match status" value="1"/>
</dbReference>
<organism evidence="4 5">
    <name type="scientific">Bacillus songklensis</name>
    <dbReference type="NCBI Taxonomy" id="1069116"/>
    <lineage>
        <taxon>Bacteria</taxon>
        <taxon>Bacillati</taxon>
        <taxon>Bacillota</taxon>
        <taxon>Bacilli</taxon>
        <taxon>Bacillales</taxon>
        <taxon>Bacillaceae</taxon>
        <taxon>Bacillus</taxon>
    </lineage>
</organism>
<keyword evidence="2" id="KW-0472">Membrane</keyword>
<accession>A0ABV8B2R4</accession>
<name>A0ABV8B2R4_9BACI</name>
<feature type="transmembrane region" description="Helical" evidence="2">
    <location>
        <begin position="74"/>
        <end position="95"/>
    </location>
</feature>
<dbReference type="Pfam" id="PF02719">
    <property type="entry name" value="Polysacc_synt_2"/>
    <property type="match status" value="1"/>
</dbReference>
<evidence type="ECO:0000259" key="3">
    <source>
        <dbReference type="Pfam" id="PF02719"/>
    </source>
</evidence>
<keyword evidence="2" id="KW-1133">Transmembrane helix</keyword>
<dbReference type="Proteomes" id="UP001595752">
    <property type="component" value="Unassembled WGS sequence"/>
</dbReference>
<dbReference type="PANTHER" id="PTHR43318">
    <property type="entry name" value="UDP-N-ACETYLGLUCOSAMINE 4,6-DEHYDRATASE"/>
    <property type="match status" value="1"/>
</dbReference>
<protein>
    <submittedName>
        <fullName evidence="4">Polysaccharide biosynthesis protein</fullName>
    </submittedName>
</protein>
<dbReference type="SUPFAM" id="SSF51735">
    <property type="entry name" value="NAD(P)-binding Rossmann-fold domains"/>
    <property type="match status" value="2"/>
</dbReference>
<evidence type="ECO:0000256" key="1">
    <source>
        <dbReference type="ARBA" id="ARBA00007430"/>
    </source>
</evidence>
<reference evidence="5" key="1">
    <citation type="journal article" date="2019" name="Int. J. Syst. Evol. Microbiol.">
        <title>The Global Catalogue of Microorganisms (GCM) 10K type strain sequencing project: providing services to taxonomists for standard genome sequencing and annotation.</title>
        <authorList>
            <consortium name="The Broad Institute Genomics Platform"/>
            <consortium name="The Broad Institute Genome Sequencing Center for Infectious Disease"/>
            <person name="Wu L."/>
            <person name="Ma J."/>
        </authorList>
    </citation>
    <scope>NUCLEOTIDE SEQUENCE [LARGE SCALE GENOMIC DNA]</scope>
    <source>
        <strain evidence="5">CCUG 61889</strain>
    </source>
</reference>
<dbReference type="RefSeq" id="WP_377914117.1">
    <property type="nucleotide sequence ID" value="NZ_JBHRZT010000032.1"/>
</dbReference>
<keyword evidence="2" id="KW-0812">Transmembrane</keyword>
<evidence type="ECO:0000256" key="2">
    <source>
        <dbReference type="SAM" id="Phobius"/>
    </source>
</evidence>